<organism evidence="2 3">
    <name type="scientific">Papaver somniferum</name>
    <name type="common">Opium poppy</name>
    <dbReference type="NCBI Taxonomy" id="3469"/>
    <lineage>
        <taxon>Eukaryota</taxon>
        <taxon>Viridiplantae</taxon>
        <taxon>Streptophyta</taxon>
        <taxon>Embryophyta</taxon>
        <taxon>Tracheophyta</taxon>
        <taxon>Spermatophyta</taxon>
        <taxon>Magnoliopsida</taxon>
        <taxon>Ranunculales</taxon>
        <taxon>Papaveraceae</taxon>
        <taxon>Papaveroideae</taxon>
        <taxon>Papaver</taxon>
    </lineage>
</organism>
<evidence type="ECO:0000313" key="3">
    <source>
        <dbReference type="Proteomes" id="UP000316621"/>
    </source>
</evidence>
<protein>
    <submittedName>
        <fullName evidence="2">Uncharacterized protein</fullName>
    </submittedName>
</protein>
<reference evidence="2 3" key="1">
    <citation type="journal article" date="2018" name="Science">
        <title>The opium poppy genome and morphinan production.</title>
        <authorList>
            <person name="Guo L."/>
            <person name="Winzer T."/>
            <person name="Yang X."/>
            <person name="Li Y."/>
            <person name="Ning Z."/>
            <person name="He Z."/>
            <person name="Teodor R."/>
            <person name="Lu Y."/>
            <person name="Bowser T.A."/>
            <person name="Graham I.A."/>
            <person name="Ye K."/>
        </authorList>
    </citation>
    <scope>NUCLEOTIDE SEQUENCE [LARGE SCALE GENOMIC DNA]</scope>
    <source>
        <strain evidence="3">cv. HN1</strain>
        <tissue evidence="2">Leaves</tissue>
    </source>
</reference>
<accession>A0A4Y7I7E1</accession>
<evidence type="ECO:0000256" key="1">
    <source>
        <dbReference type="SAM" id="MobiDB-lite"/>
    </source>
</evidence>
<dbReference type="AlphaFoldDB" id="A0A4Y7I7E1"/>
<gene>
    <name evidence="2" type="ORF">C5167_036928</name>
</gene>
<feature type="non-terminal residue" evidence="2">
    <location>
        <position position="1"/>
    </location>
</feature>
<dbReference type="EMBL" id="CM010715">
    <property type="protein sequence ID" value="RZC43976.1"/>
    <property type="molecule type" value="Genomic_DNA"/>
</dbReference>
<name>A0A4Y7I7E1_PAPSO</name>
<dbReference type="Proteomes" id="UP000316621">
    <property type="component" value="Chromosome 1"/>
</dbReference>
<sequence>INPVQVSARSNREYVKAWAVGLALKCRNPKPNRPGKKEAKKSPDPKKIKLAQYKRKVILAYEAIDKVKEVKSNCLLWPSFKQEAERANDAVNNALKKFNELMSVLGDDERDDFDRADIDEIKHLQLEIMTDGLMYFKEGGEMPHCCPGCYHAAP</sequence>
<feature type="compositionally biased region" description="Basic and acidic residues" evidence="1">
    <location>
        <begin position="35"/>
        <end position="46"/>
    </location>
</feature>
<proteinExistence type="predicted"/>
<keyword evidence="3" id="KW-1185">Reference proteome</keyword>
<evidence type="ECO:0000313" key="2">
    <source>
        <dbReference type="EMBL" id="RZC43976.1"/>
    </source>
</evidence>
<feature type="region of interest" description="Disordered" evidence="1">
    <location>
        <begin position="27"/>
        <end position="46"/>
    </location>
</feature>
<dbReference type="Gramene" id="RZC43976">
    <property type="protein sequence ID" value="RZC43976"/>
    <property type="gene ID" value="C5167_036928"/>
</dbReference>